<dbReference type="GO" id="GO:0045892">
    <property type="term" value="P:negative regulation of DNA-templated transcription"/>
    <property type="evidence" value="ECO:0007669"/>
    <property type="project" value="TreeGrafter"/>
</dbReference>
<keyword evidence="5" id="KW-0238">DNA-binding</keyword>
<keyword evidence="2" id="KW-0678">Repressor</keyword>
<dbReference type="GO" id="GO:1900376">
    <property type="term" value="P:regulation of secondary metabolite biosynthetic process"/>
    <property type="evidence" value="ECO:0007669"/>
    <property type="project" value="TreeGrafter"/>
</dbReference>
<reference evidence="9" key="2">
    <citation type="submission" date="2011-03" db="EMBL/GenBank/DDBJ databases">
        <title>The complete genome of Desulfobacca acetoxidans DSM 11109.</title>
        <authorList>
            <consortium name="US DOE Joint Genome Institute (JGI-PGF)"/>
            <person name="Lucas S."/>
            <person name="Copeland A."/>
            <person name="Lapidus A."/>
            <person name="Bruce D."/>
            <person name="Goodwin L."/>
            <person name="Pitluck S."/>
            <person name="Peters L."/>
            <person name="Kyrpides N."/>
            <person name="Mavromatis K."/>
            <person name="Ivanova N."/>
            <person name="Ovchinnikova G."/>
            <person name="Teshima H."/>
            <person name="Detter J.C."/>
            <person name="Han C."/>
            <person name="Land M."/>
            <person name="Hauser L."/>
            <person name="Markowitz V."/>
            <person name="Cheng J.-F."/>
            <person name="Hugenholtz P."/>
            <person name="Woyke T."/>
            <person name="Wu D."/>
            <person name="Spring S."/>
            <person name="Schueler E."/>
            <person name="Brambilla E."/>
            <person name="Klenk H.-P."/>
            <person name="Eisen J.A."/>
        </authorList>
    </citation>
    <scope>NUCLEOTIDE SEQUENCE [LARGE SCALE GENOMIC DNA]</scope>
    <source>
        <strain evidence="9">ATCC 700848 / DSM 11109 / ASRB2</strain>
    </source>
</reference>
<keyword evidence="7" id="KW-0479">Metal-binding</keyword>
<keyword evidence="3 7" id="KW-0862">Zinc</keyword>
<dbReference type="Pfam" id="PF01475">
    <property type="entry name" value="FUR"/>
    <property type="match status" value="1"/>
</dbReference>
<dbReference type="InterPro" id="IPR002481">
    <property type="entry name" value="FUR"/>
</dbReference>
<dbReference type="InterPro" id="IPR036388">
    <property type="entry name" value="WH-like_DNA-bd_sf"/>
</dbReference>
<dbReference type="SUPFAM" id="SSF46785">
    <property type="entry name" value="Winged helix' DNA-binding domain"/>
    <property type="match status" value="1"/>
</dbReference>
<name>F2NHD5_DESAR</name>
<dbReference type="Proteomes" id="UP000000483">
    <property type="component" value="Chromosome"/>
</dbReference>
<reference evidence="8 9" key="1">
    <citation type="journal article" date="2011" name="Stand. Genomic Sci.">
        <title>Complete genome sequence of the acetate-degrading sulfate reducer Desulfobacca acetoxidans type strain (ASRB2).</title>
        <authorList>
            <person name="Goker M."/>
            <person name="Teshima H."/>
            <person name="Lapidus A."/>
            <person name="Nolan M."/>
            <person name="Lucas S."/>
            <person name="Hammon N."/>
            <person name="Deshpande S."/>
            <person name="Cheng J.F."/>
            <person name="Tapia R."/>
            <person name="Han C."/>
            <person name="Goodwin L."/>
            <person name="Pitluck S."/>
            <person name="Huntemann M."/>
            <person name="Liolios K."/>
            <person name="Ivanova N."/>
            <person name="Pagani I."/>
            <person name="Mavromatis K."/>
            <person name="Ovchinikova G."/>
            <person name="Pati A."/>
            <person name="Chen A."/>
            <person name="Palaniappan K."/>
            <person name="Land M."/>
            <person name="Hauser L."/>
            <person name="Brambilla E.M."/>
            <person name="Rohde M."/>
            <person name="Spring S."/>
            <person name="Detter J.C."/>
            <person name="Woyke T."/>
            <person name="Bristow J."/>
            <person name="Eisen J.A."/>
            <person name="Markowitz V."/>
            <person name="Hugenholtz P."/>
            <person name="Kyrpides N.C."/>
            <person name="Klenk H.P."/>
        </authorList>
    </citation>
    <scope>NUCLEOTIDE SEQUENCE [LARGE SCALE GENOMIC DNA]</scope>
    <source>
        <strain evidence="9">ATCC 700848 / DSM 11109 / ASRB2</strain>
    </source>
</reference>
<dbReference type="OrthoDB" id="8659436at2"/>
<comment type="cofactor">
    <cofactor evidence="7">
        <name>Zn(2+)</name>
        <dbReference type="ChEBI" id="CHEBI:29105"/>
    </cofactor>
    <text evidence="7">Binds 1 zinc ion per subunit.</text>
</comment>
<dbReference type="PANTHER" id="PTHR33202">
    <property type="entry name" value="ZINC UPTAKE REGULATION PROTEIN"/>
    <property type="match status" value="1"/>
</dbReference>
<evidence type="ECO:0000313" key="9">
    <source>
        <dbReference type="Proteomes" id="UP000000483"/>
    </source>
</evidence>
<dbReference type="GO" id="GO:0003700">
    <property type="term" value="F:DNA-binding transcription factor activity"/>
    <property type="evidence" value="ECO:0007669"/>
    <property type="project" value="InterPro"/>
</dbReference>
<feature type="binding site" evidence="7">
    <location>
        <position position="138"/>
    </location>
    <ligand>
        <name>Zn(2+)</name>
        <dbReference type="ChEBI" id="CHEBI:29105"/>
    </ligand>
</feature>
<evidence type="ECO:0000256" key="1">
    <source>
        <dbReference type="ARBA" id="ARBA00007957"/>
    </source>
</evidence>
<feature type="binding site" evidence="7">
    <location>
        <position position="95"/>
    </location>
    <ligand>
        <name>Zn(2+)</name>
        <dbReference type="ChEBI" id="CHEBI:29105"/>
    </ligand>
</feature>
<keyword evidence="9" id="KW-1185">Reference proteome</keyword>
<keyword evidence="4" id="KW-0805">Transcription regulation</keyword>
<dbReference type="CDD" id="cd07153">
    <property type="entry name" value="Fur_like"/>
    <property type="match status" value="1"/>
</dbReference>
<evidence type="ECO:0000313" key="8">
    <source>
        <dbReference type="EMBL" id="AEB09051.1"/>
    </source>
</evidence>
<dbReference type="Gene3D" id="3.30.1490.190">
    <property type="match status" value="1"/>
</dbReference>
<evidence type="ECO:0000256" key="6">
    <source>
        <dbReference type="ARBA" id="ARBA00023163"/>
    </source>
</evidence>
<dbReference type="Gene3D" id="1.10.10.10">
    <property type="entry name" value="Winged helix-like DNA-binding domain superfamily/Winged helix DNA-binding domain"/>
    <property type="match status" value="1"/>
</dbReference>
<dbReference type="HOGENOM" id="CLU_096072_4_2_7"/>
<keyword evidence="6" id="KW-0804">Transcription</keyword>
<dbReference type="InterPro" id="IPR036390">
    <property type="entry name" value="WH_DNA-bd_sf"/>
</dbReference>
<dbReference type="EMBL" id="CP002629">
    <property type="protein sequence ID" value="AEB09051.1"/>
    <property type="molecule type" value="Genomic_DNA"/>
</dbReference>
<comment type="similarity">
    <text evidence="1">Belongs to the Fur family.</text>
</comment>
<evidence type="ECO:0000256" key="3">
    <source>
        <dbReference type="ARBA" id="ARBA00022833"/>
    </source>
</evidence>
<dbReference type="GO" id="GO:0008270">
    <property type="term" value="F:zinc ion binding"/>
    <property type="evidence" value="ECO:0007669"/>
    <property type="project" value="TreeGrafter"/>
</dbReference>
<evidence type="ECO:0000256" key="5">
    <source>
        <dbReference type="ARBA" id="ARBA00023125"/>
    </source>
</evidence>
<protein>
    <submittedName>
        <fullName evidence="8">Ferric uptake regulator, Fur family</fullName>
    </submittedName>
</protein>
<dbReference type="AlphaFoldDB" id="F2NHD5"/>
<organism evidence="8 9">
    <name type="scientific">Desulfobacca acetoxidans (strain ATCC 700848 / DSM 11109 / ASRB2)</name>
    <dbReference type="NCBI Taxonomy" id="880072"/>
    <lineage>
        <taxon>Bacteria</taxon>
        <taxon>Pseudomonadati</taxon>
        <taxon>Thermodesulfobacteriota</taxon>
        <taxon>Desulfobaccia</taxon>
        <taxon>Desulfobaccales</taxon>
        <taxon>Desulfobaccaceae</taxon>
        <taxon>Desulfobacca</taxon>
    </lineage>
</organism>
<sequence length="141" mass="16389">MKYSMDRLVNCLKEQHISVTPQRLEILKNIISRYDHPSADSIYQEVRRHLPMISFNTVYKTLETFCQLGLITKINPLHEVARYDGNVAPHAHLVCTRCHKVEDFDWSWPDDIPLPDASPEGFKIESVSVQFFGLCQQCQQQ</sequence>
<dbReference type="KEGG" id="dao:Desac_1189"/>
<dbReference type="STRING" id="880072.Desac_1189"/>
<evidence type="ECO:0000256" key="2">
    <source>
        <dbReference type="ARBA" id="ARBA00022491"/>
    </source>
</evidence>
<accession>F2NHD5</accession>
<dbReference type="InterPro" id="IPR043135">
    <property type="entry name" value="Fur_C"/>
</dbReference>
<proteinExistence type="inferred from homology"/>
<evidence type="ECO:0000256" key="7">
    <source>
        <dbReference type="PIRSR" id="PIRSR602481-1"/>
    </source>
</evidence>
<gene>
    <name evidence="8" type="ordered locus">Desac_1189</name>
</gene>
<evidence type="ECO:0000256" key="4">
    <source>
        <dbReference type="ARBA" id="ARBA00023015"/>
    </source>
</evidence>
<dbReference type="eggNOG" id="COG0735">
    <property type="taxonomic scope" value="Bacteria"/>
</dbReference>
<dbReference type="GO" id="GO:0000976">
    <property type="term" value="F:transcription cis-regulatory region binding"/>
    <property type="evidence" value="ECO:0007669"/>
    <property type="project" value="TreeGrafter"/>
</dbReference>
<feature type="binding site" evidence="7">
    <location>
        <position position="98"/>
    </location>
    <ligand>
        <name>Zn(2+)</name>
        <dbReference type="ChEBI" id="CHEBI:29105"/>
    </ligand>
</feature>
<dbReference type="PANTHER" id="PTHR33202:SF7">
    <property type="entry name" value="FERRIC UPTAKE REGULATION PROTEIN"/>
    <property type="match status" value="1"/>
</dbReference>
<feature type="binding site" evidence="7">
    <location>
        <position position="135"/>
    </location>
    <ligand>
        <name>Zn(2+)</name>
        <dbReference type="ChEBI" id="CHEBI:29105"/>
    </ligand>
</feature>